<keyword evidence="1" id="KW-0732">Signal</keyword>
<sequence>MMARFAAVLLIPLLAAPAAHAASVTNTDPAAVVLVITEGGQRVEVVVDAGASENLCTSGCFMTTPDGDRIGLDGGETIDIIKGSAVVK</sequence>
<dbReference type="Proteomes" id="UP000027180">
    <property type="component" value="Chromosome"/>
</dbReference>
<dbReference type="EMBL" id="CP006986">
    <property type="protein sequence ID" value="AIC27765.1"/>
    <property type="molecule type" value="Genomic_DNA"/>
</dbReference>
<proteinExistence type="predicted"/>
<feature type="chain" id="PRO_5001586827" evidence="1">
    <location>
        <begin position="22"/>
        <end position="88"/>
    </location>
</feature>
<organism evidence="2 3">
    <name type="scientific">Rhizobium etli bv. mimosae str. IE4771</name>
    <dbReference type="NCBI Taxonomy" id="1432050"/>
    <lineage>
        <taxon>Bacteria</taxon>
        <taxon>Pseudomonadati</taxon>
        <taxon>Pseudomonadota</taxon>
        <taxon>Alphaproteobacteria</taxon>
        <taxon>Hyphomicrobiales</taxon>
        <taxon>Rhizobiaceae</taxon>
        <taxon>Rhizobium/Agrobacterium group</taxon>
        <taxon>Rhizobium</taxon>
    </lineage>
</organism>
<evidence type="ECO:0000256" key="1">
    <source>
        <dbReference type="SAM" id="SignalP"/>
    </source>
</evidence>
<gene>
    <name evidence="2" type="ORF">IE4771_CH02665</name>
</gene>
<dbReference type="KEGG" id="rei:IE4771_CH02665"/>
<evidence type="ECO:0000313" key="3">
    <source>
        <dbReference type="Proteomes" id="UP000027180"/>
    </source>
</evidence>
<name>A0A060I756_RHIET</name>
<dbReference type="OrthoDB" id="8279992at2"/>
<dbReference type="RefSeq" id="WP_038689555.1">
    <property type="nucleotide sequence ID" value="NZ_CP006986.1"/>
</dbReference>
<feature type="signal peptide" evidence="1">
    <location>
        <begin position="1"/>
        <end position="21"/>
    </location>
</feature>
<reference evidence="2 3" key="1">
    <citation type="submission" date="2013-12" db="EMBL/GenBank/DDBJ databases">
        <title>Complete genome sequence of Rhizobium etli bv. mimosae IE4771.</title>
        <authorList>
            <person name="Bustos P."/>
            <person name="Santamaria R.I."/>
            <person name="Lozano L."/>
            <person name="Ormeno-Orrillo E."/>
            <person name="Rogel M.A."/>
            <person name="Romero D."/>
            <person name="Cevallos M.A."/>
            <person name="Martinez-Romero E."/>
            <person name="Gonzalez V."/>
        </authorList>
    </citation>
    <scope>NUCLEOTIDE SEQUENCE [LARGE SCALE GENOMIC DNA]</scope>
    <source>
        <strain evidence="2 3">IE4771</strain>
    </source>
</reference>
<protein>
    <submittedName>
        <fullName evidence="2">Uncharacterized protein</fullName>
    </submittedName>
</protein>
<dbReference type="AlphaFoldDB" id="A0A060I756"/>
<accession>A0A060I756</accession>
<evidence type="ECO:0000313" key="2">
    <source>
        <dbReference type="EMBL" id="AIC27765.1"/>
    </source>
</evidence>
<dbReference type="HOGENOM" id="CLU_138537_1_0_5"/>